<evidence type="ECO:0000256" key="5">
    <source>
        <dbReference type="ARBA" id="ARBA00023163"/>
    </source>
</evidence>
<feature type="domain" description="HTH deoR-type" evidence="7">
    <location>
        <begin position="10"/>
        <end position="65"/>
    </location>
</feature>
<dbReference type="SMART" id="SM00420">
    <property type="entry name" value="HTH_DEOR"/>
    <property type="match status" value="1"/>
</dbReference>
<dbReference type="InterPro" id="IPR050313">
    <property type="entry name" value="Carb_Metab_HTH_regulators"/>
</dbReference>
<dbReference type="InterPro" id="IPR018356">
    <property type="entry name" value="Tscrpt_reg_HTH_DeoR_CS"/>
</dbReference>
<name>A0A4Q7J9Z3_9PSEU</name>
<dbReference type="GO" id="GO:0003677">
    <property type="term" value="F:DNA binding"/>
    <property type="evidence" value="ECO:0007669"/>
    <property type="project" value="UniProtKB-KW"/>
</dbReference>
<dbReference type="EMBL" id="SFCC01000004">
    <property type="protein sequence ID" value="RZQ64069.1"/>
    <property type="molecule type" value="Genomic_DNA"/>
</dbReference>
<dbReference type="PROSITE" id="PS51000">
    <property type="entry name" value="HTH_DEOR_2"/>
    <property type="match status" value="1"/>
</dbReference>
<reference evidence="8 9" key="1">
    <citation type="submission" date="2019-02" db="EMBL/GenBank/DDBJ databases">
        <title>Draft genome sequence of Amycolatopsis sp. 8-3EHSu isolated from roots of Suaeda maritima.</title>
        <authorList>
            <person name="Duangmal K."/>
            <person name="Chantavorakit T."/>
        </authorList>
    </citation>
    <scope>NUCLEOTIDE SEQUENCE [LARGE SCALE GENOMIC DNA]</scope>
    <source>
        <strain evidence="8 9">8-3EHSu</strain>
    </source>
</reference>
<evidence type="ECO:0000256" key="3">
    <source>
        <dbReference type="ARBA" id="ARBA00023015"/>
    </source>
</evidence>
<evidence type="ECO:0000313" key="9">
    <source>
        <dbReference type="Proteomes" id="UP000292003"/>
    </source>
</evidence>
<dbReference type="OrthoDB" id="3634791at2"/>
<accession>A0A4Q7J9Z3</accession>
<dbReference type="Proteomes" id="UP000292003">
    <property type="component" value="Unassembled WGS sequence"/>
</dbReference>
<dbReference type="InterPro" id="IPR001034">
    <property type="entry name" value="DeoR_HTH"/>
</dbReference>
<evidence type="ECO:0000256" key="6">
    <source>
        <dbReference type="ARBA" id="ARBA00024937"/>
    </source>
</evidence>
<protein>
    <recommendedName>
        <fullName evidence="1">Lactose phosphotransferase system repressor</fullName>
    </recommendedName>
</protein>
<dbReference type="PANTHER" id="PTHR30363">
    <property type="entry name" value="HTH-TYPE TRANSCRIPTIONAL REGULATOR SRLR-RELATED"/>
    <property type="match status" value="1"/>
</dbReference>
<keyword evidence="5" id="KW-0804">Transcription</keyword>
<dbReference type="SUPFAM" id="SSF46785">
    <property type="entry name" value="Winged helix' DNA-binding domain"/>
    <property type="match status" value="1"/>
</dbReference>
<dbReference type="RefSeq" id="WP_130474787.1">
    <property type="nucleotide sequence ID" value="NZ_SFCC01000004.1"/>
</dbReference>
<dbReference type="InterPro" id="IPR036390">
    <property type="entry name" value="WH_DNA-bd_sf"/>
</dbReference>
<dbReference type="PROSITE" id="PS00894">
    <property type="entry name" value="HTH_DEOR_1"/>
    <property type="match status" value="1"/>
</dbReference>
<proteinExistence type="predicted"/>
<dbReference type="InterPro" id="IPR037171">
    <property type="entry name" value="NagB/RpiA_transferase-like"/>
</dbReference>
<organism evidence="8 9">
    <name type="scientific">Amycolatopsis suaedae</name>
    <dbReference type="NCBI Taxonomy" id="2510978"/>
    <lineage>
        <taxon>Bacteria</taxon>
        <taxon>Bacillati</taxon>
        <taxon>Actinomycetota</taxon>
        <taxon>Actinomycetes</taxon>
        <taxon>Pseudonocardiales</taxon>
        <taxon>Pseudonocardiaceae</taxon>
        <taxon>Amycolatopsis</taxon>
    </lineage>
</organism>
<evidence type="ECO:0000313" key="8">
    <source>
        <dbReference type="EMBL" id="RZQ64069.1"/>
    </source>
</evidence>
<gene>
    <name evidence="8" type="ORF">EWH70_08695</name>
</gene>
<keyword evidence="2" id="KW-0678">Repressor</keyword>
<comment type="caution">
    <text evidence="8">The sequence shown here is derived from an EMBL/GenBank/DDBJ whole genome shotgun (WGS) entry which is preliminary data.</text>
</comment>
<evidence type="ECO:0000259" key="7">
    <source>
        <dbReference type="PROSITE" id="PS51000"/>
    </source>
</evidence>
<dbReference type="SMART" id="SM01134">
    <property type="entry name" value="DeoRC"/>
    <property type="match status" value="1"/>
</dbReference>
<comment type="function">
    <text evidence="6">Repressor of the lactose catabolism operon. Galactose-6-phosphate is the inducer.</text>
</comment>
<evidence type="ECO:0000256" key="2">
    <source>
        <dbReference type="ARBA" id="ARBA00022491"/>
    </source>
</evidence>
<keyword evidence="9" id="KW-1185">Reference proteome</keyword>
<evidence type="ECO:0000256" key="1">
    <source>
        <dbReference type="ARBA" id="ARBA00021390"/>
    </source>
</evidence>
<dbReference type="PANTHER" id="PTHR30363:SF4">
    <property type="entry name" value="GLYCEROL-3-PHOSPHATE REGULON REPRESSOR"/>
    <property type="match status" value="1"/>
</dbReference>
<keyword evidence="3" id="KW-0805">Transcription regulation</keyword>
<dbReference type="SUPFAM" id="SSF100950">
    <property type="entry name" value="NagB/RpiA/CoA transferase-like"/>
    <property type="match status" value="1"/>
</dbReference>
<dbReference type="Pfam" id="PF08220">
    <property type="entry name" value="HTH_DeoR"/>
    <property type="match status" value="1"/>
</dbReference>
<dbReference type="GO" id="GO:0003700">
    <property type="term" value="F:DNA-binding transcription factor activity"/>
    <property type="evidence" value="ECO:0007669"/>
    <property type="project" value="InterPro"/>
</dbReference>
<sequence length="265" mass="28982">MSPRPSDAAVEQRRQDVLRKVIELGEVRIDDLTESFGVSLMTMHRDLDDLAARRLLRKLRGKVAAYPALTMETAKRFREGLNLPYKEALCERAAAEVHSGQTVFLDDSTTLFPLANRLSRVDHLVVITNSLTVARIVGEGPAEGTEVILLGGRYTEFDSCIGPDVLAGLERMRSDVGFVSVTAVAGGRLYHPVRDYADLKTAMLASVNRPVLVVDHTKFGRTATYAHGDAGDFALVVTDEKTPADEVDAMRELGTTVETVAVKEV</sequence>
<dbReference type="InterPro" id="IPR014036">
    <property type="entry name" value="DeoR-like_C"/>
</dbReference>
<evidence type="ECO:0000256" key="4">
    <source>
        <dbReference type="ARBA" id="ARBA00023125"/>
    </source>
</evidence>
<dbReference type="Pfam" id="PF00455">
    <property type="entry name" value="DeoRC"/>
    <property type="match status" value="1"/>
</dbReference>
<keyword evidence="4" id="KW-0238">DNA-binding</keyword>
<dbReference type="AlphaFoldDB" id="A0A4Q7J9Z3"/>